<keyword evidence="7 8" id="KW-0472">Membrane</keyword>
<keyword evidence="4 8" id="KW-0812">Transmembrane</keyword>
<feature type="transmembrane region" description="Helical" evidence="8">
    <location>
        <begin position="160"/>
        <end position="178"/>
    </location>
</feature>
<dbReference type="Proteomes" id="UP001596289">
    <property type="component" value="Unassembled WGS sequence"/>
</dbReference>
<feature type="transmembrane region" description="Helical" evidence="8">
    <location>
        <begin position="36"/>
        <end position="57"/>
    </location>
</feature>
<name>A0ABW1RG92_9LACO</name>
<evidence type="ECO:0000256" key="6">
    <source>
        <dbReference type="ARBA" id="ARBA00022989"/>
    </source>
</evidence>
<dbReference type="EMBL" id="JBHSSL010000047">
    <property type="protein sequence ID" value="MFC6170572.1"/>
    <property type="molecule type" value="Genomic_DNA"/>
</dbReference>
<evidence type="ECO:0000256" key="7">
    <source>
        <dbReference type="ARBA" id="ARBA00023136"/>
    </source>
</evidence>
<evidence type="ECO:0000313" key="9">
    <source>
        <dbReference type="EMBL" id="MFC6170572.1"/>
    </source>
</evidence>
<comment type="caution">
    <text evidence="9">The sequence shown here is derived from an EMBL/GenBank/DDBJ whole genome shotgun (WGS) entry which is preliminary data.</text>
</comment>
<evidence type="ECO:0000256" key="5">
    <source>
        <dbReference type="ARBA" id="ARBA00022801"/>
    </source>
</evidence>
<evidence type="ECO:0000256" key="2">
    <source>
        <dbReference type="ARBA" id="ARBA00022654"/>
    </source>
</evidence>
<sequence>MHKMKLIIKRKFNKIVIRLVDSLAAKDEQLCREKEFLRYMILSLFVRLMMFSFAFTLSLVTNHLLKGAFVLCLVIWLRSVFPGWHAKKFITCFFLSITSFVFMLQDFKWMNIQSLVVIWFFDQTIILFYLLTNKNKNIYKPIALLVANFLFLVAEKYKYSYYFAQFAVLILYTIKMIKGTHLMKKIKKKLIMLGLKISVRSYCVWFAYEVPKTKKLNQSKLFNALKGEITK</sequence>
<protein>
    <submittedName>
        <fullName evidence="9">Accessory gene regulator B family protein</fullName>
    </submittedName>
</protein>
<keyword evidence="10" id="KW-1185">Reference proteome</keyword>
<dbReference type="RefSeq" id="WP_225417370.1">
    <property type="nucleotide sequence ID" value="NZ_JBHSSL010000047.1"/>
</dbReference>
<accession>A0ABW1RG92</accession>
<dbReference type="Pfam" id="PF04647">
    <property type="entry name" value="AgrB"/>
    <property type="match status" value="1"/>
</dbReference>
<proteinExistence type="predicted"/>
<feature type="transmembrane region" description="Helical" evidence="8">
    <location>
        <begin position="138"/>
        <end position="154"/>
    </location>
</feature>
<keyword evidence="1" id="KW-1003">Cell membrane</keyword>
<evidence type="ECO:0000256" key="3">
    <source>
        <dbReference type="ARBA" id="ARBA00022670"/>
    </source>
</evidence>
<evidence type="ECO:0000256" key="4">
    <source>
        <dbReference type="ARBA" id="ARBA00022692"/>
    </source>
</evidence>
<keyword evidence="6 8" id="KW-1133">Transmembrane helix</keyword>
<dbReference type="InterPro" id="IPR006741">
    <property type="entry name" value="AgrB"/>
</dbReference>
<feature type="transmembrane region" description="Helical" evidence="8">
    <location>
        <begin position="111"/>
        <end position="131"/>
    </location>
</feature>
<organism evidence="9 10">
    <name type="scientific">Loigolactobacillus jiayinensis</name>
    <dbReference type="NCBI Taxonomy" id="2486016"/>
    <lineage>
        <taxon>Bacteria</taxon>
        <taxon>Bacillati</taxon>
        <taxon>Bacillota</taxon>
        <taxon>Bacilli</taxon>
        <taxon>Lactobacillales</taxon>
        <taxon>Lactobacillaceae</taxon>
        <taxon>Loigolactobacillus</taxon>
    </lineage>
</organism>
<keyword evidence="5" id="KW-0378">Hydrolase</keyword>
<keyword evidence="2" id="KW-0673">Quorum sensing</keyword>
<evidence type="ECO:0000313" key="10">
    <source>
        <dbReference type="Proteomes" id="UP001596289"/>
    </source>
</evidence>
<evidence type="ECO:0000256" key="1">
    <source>
        <dbReference type="ARBA" id="ARBA00022475"/>
    </source>
</evidence>
<evidence type="ECO:0000256" key="8">
    <source>
        <dbReference type="SAM" id="Phobius"/>
    </source>
</evidence>
<reference evidence="10" key="1">
    <citation type="journal article" date="2019" name="Int. J. Syst. Evol. Microbiol.">
        <title>The Global Catalogue of Microorganisms (GCM) 10K type strain sequencing project: providing services to taxonomists for standard genome sequencing and annotation.</title>
        <authorList>
            <consortium name="The Broad Institute Genomics Platform"/>
            <consortium name="The Broad Institute Genome Sequencing Center for Infectious Disease"/>
            <person name="Wu L."/>
            <person name="Ma J."/>
        </authorList>
    </citation>
    <scope>NUCLEOTIDE SEQUENCE [LARGE SCALE GENOMIC DNA]</scope>
    <source>
        <strain evidence="10">CCM 8904</strain>
    </source>
</reference>
<keyword evidence="3" id="KW-0645">Protease</keyword>
<gene>
    <name evidence="9" type="ORF">ACFQGP_08290</name>
</gene>